<reference evidence="5 6" key="1">
    <citation type="submission" date="2019-04" db="EMBL/GenBank/DDBJ databases">
        <authorList>
            <person name="Schori C."/>
            <person name="Ahrens C."/>
        </authorList>
    </citation>
    <scope>NUCLEOTIDE SEQUENCE [LARGE SCALE GENOMIC DNA]</scope>
    <source>
        <strain evidence="5 6">DSM 2950</strain>
    </source>
</reference>
<sequence length="340" mass="38136">MKKRKLKLFMPLLIIAVLLAGCGESKPKPEETVTKFMESLKKVDWQDMAGYVKDSDWKGEDEDLMGEESMQDFFTNTLEKMTYTVGESKIDGDNATVPVDIKYYDGTDLISQIMGEYFSKAMGIALSGQEISDEEATKMLGDMFSEKTQDLEDTYDEISIDFKCVKEDDKWVISDLDDNFLNVVTSNFNKVSEDMANSFSDENGQPAEESNVQFSPDDGTIDFTCDDFSIKYTNHELSYDYEGNQCLLVYFDFTNNSSDNTSSLVTTGITAYQNGVECNSAYYDSSENESVSNYDKNIQPGTTLNIALAFEISDLSDVTLDVSEAFSFSGQKDTMVLTLQ</sequence>
<evidence type="ECO:0000256" key="1">
    <source>
        <dbReference type="ARBA" id="ARBA00022729"/>
    </source>
</evidence>
<feature type="region of interest" description="Disordered" evidence="2">
    <location>
        <begin position="196"/>
        <end position="216"/>
    </location>
</feature>
<dbReference type="Pfam" id="PF16729">
    <property type="entry name" value="DUF5067"/>
    <property type="match status" value="1"/>
</dbReference>
<feature type="signal peptide" evidence="3">
    <location>
        <begin position="1"/>
        <end position="20"/>
    </location>
</feature>
<evidence type="ECO:0000259" key="4">
    <source>
        <dbReference type="Pfam" id="PF16729"/>
    </source>
</evidence>
<dbReference type="EMBL" id="CP039126">
    <property type="protein sequence ID" value="QMW77875.1"/>
    <property type="molecule type" value="Genomic_DNA"/>
</dbReference>
<name>A0A7G5MTD2_9FIRM</name>
<dbReference type="AlphaFoldDB" id="A0A7G5MTD2"/>
<feature type="domain" description="DUF5067" evidence="4">
    <location>
        <begin position="217"/>
        <end position="323"/>
    </location>
</feature>
<gene>
    <name evidence="5" type="ORF">E5259_09855</name>
</gene>
<feature type="chain" id="PRO_5038370635" evidence="3">
    <location>
        <begin position="21"/>
        <end position="340"/>
    </location>
</feature>
<dbReference type="RefSeq" id="WP_018596383.1">
    <property type="nucleotide sequence ID" value="NZ_AP031416.1"/>
</dbReference>
<proteinExistence type="predicted"/>
<dbReference type="Gene3D" id="2.60.40.1240">
    <property type="match status" value="1"/>
</dbReference>
<protein>
    <submittedName>
        <fullName evidence="5">DUF5067 domain-containing protein</fullName>
    </submittedName>
</protein>
<dbReference type="InterPro" id="IPR031989">
    <property type="entry name" value="DUF5067"/>
</dbReference>
<dbReference type="PROSITE" id="PS51257">
    <property type="entry name" value="PROKAR_LIPOPROTEIN"/>
    <property type="match status" value="1"/>
</dbReference>
<dbReference type="InterPro" id="IPR029050">
    <property type="entry name" value="Immunoprotect_excell_Ig-like"/>
</dbReference>
<feature type="compositionally biased region" description="Polar residues" evidence="2">
    <location>
        <begin position="196"/>
        <end position="214"/>
    </location>
</feature>
<accession>A0A7G5MTD2</accession>
<dbReference type="Gene3D" id="3.10.450.50">
    <property type="match status" value="1"/>
</dbReference>
<evidence type="ECO:0000313" key="5">
    <source>
        <dbReference type="EMBL" id="QMW77875.1"/>
    </source>
</evidence>
<evidence type="ECO:0000313" key="6">
    <source>
        <dbReference type="Proteomes" id="UP000515789"/>
    </source>
</evidence>
<keyword evidence="1 3" id="KW-0732">Signal</keyword>
<organism evidence="5 6">
    <name type="scientific">Blautia producta</name>
    <dbReference type="NCBI Taxonomy" id="33035"/>
    <lineage>
        <taxon>Bacteria</taxon>
        <taxon>Bacillati</taxon>
        <taxon>Bacillota</taxon>
        <taxon>Clostridia</taxon>
        <taxon>Lachnospirales</taxon>
        <taxon>Lachnospiraceae</taxon>
        <taxon>Blautia</taxon>
    </lineage>
</organism>
<dbReference type="GeneID" id="75055953"/>
<evidence type="ECO:0000256" key="3">
    <source>
        <dbReference type="SAM" id="SignalP"/>
    </source>
</evidence>
<evidence type="ECO:0000256" key="2">
    <source>
        <dbReference type="SAM" id="MobiDB-lite"/>
    </source>
</evidence>
<dbReference type="Proteomes" id="UP000515789">
    <property type="component" value="Chromosome"/>
</dbReference>